<reference evidence="7 8" key="1">
    <citation type="submission" date="2018-03" db="EMBL/GenBank/DDBJ databases">
        <title>Genomic Encyclopedia of Archaeal and Bacterial Type Strains, Phase II (KMG-II): from individual species to whole genera.</title>
        <authorList>
            <person name="Goeker M."/>
        </authorList>
    </citation>
    <scope>NUCLEOTIDE SEQUENCE [LARGE SCALE GENOMIC DNA]</scope>
    <source>
        <strain evidence="7 8">DSM 27267</strain>
    </source>
</reference>
<keyword evidence="2" id="KW-1003">Cell membrane</keyword>
<feature type="transmembrane region" description="Helical" evidence="6">
    <location>
        <begin position="295"/>
        <end position="319"/>
    </location>
</feature>
<protein>
    <recommendedName>
        <fullName evidence="9">O-antigen/teichoic acid export membrane protein</fullName>
    </recommendedName>
</protein>
<feature type="transmembrane region" description="Helical" evidence="6">
    <location>
        <begin position="385"/>
        <end position="402"/>
    </location>
</feature>
<evidence type="ECO:0000256" key="4">
    <source>
        <dbReference type="ARBA" id="ARBA00022989"/>
    </source>
</evidence>
<keyword evidence="5 6" id="KW-0472">Membrane</keyword>
<dbReference type="GO" id="GO:0005886">
    <property type="term" value="C:plasma membrane"/>
    <property type="evidence" value="ECO:0007669"/>
    <property type="project" value="UniProtKB-SubCell"/>
</dbReference>
<comment type="subcellular location">
    <subcellularLocation>
        <location evidence="1">Cell membrane</location>
        <topology evidence="1">Multi-pass membrane protein</topology>
    </subcellularLocation>
</comment>
<evidence type="ECO:0000256" key="1">
    <source>
        <dbReference type="ARBA" id="ARBA00004651"/>
    </source>
</evidence>
<gene>
    <name evidence="7" type="ORF">CLV93_110126</name>
</gene>
<dbReference type="PANTHER" id="PTHR30250:SF11">
    <property type="entry name" value="O-ANTIGEN TRANSPORTER-RELATED"/>
    <property type="match status" value="1"/>
</dbReference>
<keyword evidence="3 6" id="KW-0812">Transmembrane</keyword>
<dbReference type="AlphaFoldDB" id="A0A2P8C8Q2"/>
<feature type="transmembrane region" description="Helical" evidence="6">
    <location>
        <begin position="120"/>
        <end position="143"/>
    </location>
</feature>
<evidence type="ECO:0000313" key="7">
    <source>
        <dbReference type="EMBL" id="PSK81342.1"/>
    </source>
</evidence>
<comment type="caution">
    <text evidence="7">The sequence shown here is derived from an EMBL/GenBank/DDBJ whole genome shotgun (WGS) entry which is preliminary data.</text>
</comment>
<feature type="transmembrane region" description="Helical" evidence="6">
    <location>
        <begin position="358"/>
        <end position="379"/>
    </location>
</feature>
<feature type="transmembrane region" description="Helical" evidence="6">
    <location>
        <begin position="178"/>
        <end position="198"/>
    </location>
</feature>
<keyword evidence="4 6" id="KW-1133">Transmembrane helix</keyword>
<feature type="transmembrane region" description="Helical" evidence="6">
    <location>
        <begin position="82"/>
        <end position="108"/>
    </location>
</feature>
<feature type="transmembrane region" description="Helical" evidence="6">
    <location>
        <begin position="331"/>
        <end position="351"/>
    </location>
</feature>
<evidence type="ECO:0000256" key="6">
    <source>
        <dbReference type="SAM" id="Phobius"/>
    </source>
</evidence>
<evidence type="ECO:0008006" key="9">
    <source>
        <dbReference type="Google" id="ProtNLM"/>
    </source>
</evidence>
<feature type="transmembrane region" description="Helical" evidence="6">
    <location>
        <begin position="20"/>
        <end position="37"/>
    </location>
</feature>
<name>A0A2P8C8Q2_9BACT</name>
<feature type="transmembrane region" description="Helical" evidence="6">
    <location>
        <begin position="254"/>
        <end position="274"/>
    </location>
</feature>
<evidence type="ECO:0000256" key="5">
    <source>
        <dbReference type="ARBA" id="ARBA00023136"/>
    </source>
</evidence>
<dbReference type="Proteomes" id="UP000240621">
    <property type="component" value="Unassembled WGS sequence"/>
</dbReference>
<feature type="transmembrane region" description="Helical" evidence="6">
    <location>
        <begin position="422"/>
        <end position="440"/>
    </location>
</feature>
<evidence type="ECO:0000313" key="8">
    <source>
        <dbReference type="Proteomes" id="UP000240621"/>
    </source>
</evidence>
<dbReference type="EMBL" id="PYGC01000010">
    <property type="protein sequence ID" value="PSK81342.1"/>
    <property type="molecule type" value="Genomic_DNA"/>
</dbReference>
<dbReference type="InterPro" id="IPR050833">
    <property type="entry name" value="Poly_Biosynth_Transport"/>
</dbReference>
<feature type="transmembrane region" description="Helical" evidence="6">
    <location>
        <begin position="155"/>
        <end position="172"/>
    </location>
</feature>
<feature type="transmembrane region" description="Helical" evidence="6">
    <location>
        <begin position="219"/>
        <end position="242"/>
    </location>
</feature>
<evidence type="ECO:0000256" key="3">
    <source>
        <dbReference type="ARBA" id="ARBA00022692"/>
    </source>
</evidence>
<proteinExistence type="predicted"/>
<dbReference type="PANTHER" id="PTHR30250">
    <property type="entry name" value="PST FAMILY PREDICTED COLANIC ACID TRANSPORTER"/>
    <property type="match status" value="1"/>
</dbReference>
<feature type="transmembrane region" description="Helical" evidence="6">
    <location>
        <begin position="43"/>
        <end position="61"/>
    </location>
</feature>
<organism evidence="7 8">
    <name type="scientific">Prolixibacter denitrificans</name>
    <dbReference type="NCBI Taxonomy" id="1541063"/>
    <lineage>
        <taxon>Bacteria</taxon>
        <taxon>Pseudomonadati</taxon>
        <taxon>Bacteroidota</taxon>
        <taxon>Bacteroidia</taxon>
        <taxon>Marinilabiliales</taxon>
        <taxon>Prolixibacteraceae</taxon>
        <taxon>Prolixibacter</taxon>
    </lineage>
</organism>
<evidence type="ECO:0000256" key="2">
    <source>
        <dbReference type="ARBA" id="ARBA00022475"/>
    </source>
</evidence>
<sequence>MNINTLLNSVIIRYLSIRYLTYFLQFINSILLLHYLSSFDFGVYSFVLLLLSYYSYSNIGLNASLNTLLSIYKNRELLIKKIWYVALTLNIAIIVIIGSIVIIVNIVFPNLFTKYDYHAIAYKVFAIGILVNTNLLFVSLYRVFGIFHKINIQQILPQFALFLVILLLRKNVNIDTIVSVLVFSNMVVLVIMINKMPLPLKLGNNKVIAQTLLIRGFNLMLYNFSFRFITIAATTIVSIFYLSSELGYYSFANTFSNAIVMITGSLMFILYPKILNQFASINQEKSIELIKKIRVLYITAVDLIGLSSILIIPIIASYSDKYSPIIETYKILIAAQLILNNTSGYLQFLIAKKQERVLILYAIYGISSVFLIGLLVAWANLTFHLITIGVLVGVSTYTFFVINHSNKVLNKKNNVSEILKTIFSFPKLSITIILILSYLLNENYILPPLAVLFYIFINKKHIISLVHKTTAILRDNNFVNF</sequence>
<accession>A0A2P8C8Q2</accession>